<dbReference type="EMBL" id="AP017895">
    <property type="protein sequence ID" value="BAV87078.1"/>
    <property type="molecule type" value="Genomic_DNA"/>
</dbReference>
<evidence type="ECO:0000313" key="2">
    <source>
        <dbReference type="Proteomes" id="UP000250241"/>
    </source>
</evidence>
<gene>
    <name evidence="1" type="ORF">RA11412_0779</name>
</gene>
<evidence type="ECO:0008006" key="3">
    <source>
        <dbReference type="Google" id="ProtNLM"/>
    </source>
</evidence>
<protein>
    <recommendedName>
        <fullName evidence="3">Coenzyme PQQ synthesis protein D</fullName>
    </recommendedName>
</protein>
<dbReference type="KEGG" id="raj:RA11412_0779"/>
<dbReference type="InterPro" id="IPR008792">
    <property type="entry name" value="PQQD"/>
</dbReference>
<dbReference type="Proteomes" id="UP000250241">
    <property type="component" value="Chromosome"/>
</dbReference>
<dbReference type="AlphaFoldDB" id="A0A2Z5QXB4"/>
<keyword evidence="2" id="KW-1185">Reference proteome</keyword>
<accession>A0A2Z5QXB4</accession>
<dbReference type="Gene3D" id="1.10.10.1150">
    <property type="entry name" value="Coenzyme PQQ synthesis protein D (PqqD)"/>
    <property type="match status" value="1"/>
</dbReference>
<sequence length="103" mass="11761">MKTMYKRYASLPERFCIADGVKISGTESGIVVFVPTRSAYFQGNSTTEHILDLVEQGRRNSEIIDSFIRQYTQSDPDEIREDLEGTLRELWTMGVLEKGEDHG</sequence>
<reference evidence="1 2" key="1">
    <citation type="submission" date="2016-10" db="EMBL/GenBank/DDBJ databases">
        <title>Genome sequence of Rothia aeria strain JCM11412.</title>
        <authorList>
            <person name="Nambu T."/>
        </authorList>
    </citation>
    <scope>NUCLEOTIDE SEQUENCE [LARGE SCALE GENOMIC DNA]</scope>
    <source>
        <strain evidence="1 2">JCM 11412</strain>
    </source>
</reference>
<evidence type="ECO:0000313" key="1">
    <source>
        <dbReference type="EMBL" id="BAV87078.1"/>
    </source>
</evidence>
<organism evidence="1 2">
    <name type="scientific">Rothia aeria</name>
    <dbReference type="NCBI Taxonomy" id="172042"/>
    <lineage>
        <taxon>Bacteria</taxon>
        <taxon>Bacillati</taxon>
        <taxon>Actinomycetota</taxon>
        <taxon>Actinomycetes</taxon>
        <taxon>Micrococcales</taxon>
        <taxon>Micrococcaceae</taxon>
        <taxon>Rothia</taxon>
    </lineage>
</organism>
<dbReference type="InterPro" id="IPR041881">
    <property type="entry name" value="PqqD_sf"/>
</dbReference>
<proteinExistence type="predicted"/>
<name>A0A2Z5QXB4_9MICC</name>
<dbReference type="Pfam" id="PF05402">
    <property type="entry name" value="PqqD"/>
    <property type="match status" value="1"/>
</dbReference>